<proteinExistence type="predicted"/>
<evidence type="ECO:0000313" key="2">
    <source>
        <dbReference type="Proteomes" id="UP000005143"/>
    </source>
</evidence>
<keyword evidence="2" id="KW-1185">Reference proteome</keyword>
<name>H0E338_9ACTN</name>
<dbReference type="AlphaFoldDB" id="H0E338"/>
<gene>
    <name evidence="1" type="ORF">PAI11_12050</name>
</gene>
<reference evidence="1 2" key="1">
    <citation type="journal article" date="2013" name="Biodegradation">
        <title>Quantitative proteomic analysis of ibuprofen-degrading Patulibacter sp. strain I11.</title>
        <authorList>
            <person name="Almeida B."/>
            <person name="Kjeldal H."/>
            <person name="Lolas I."/>
            <person name="Knudsen A.D."/>
            <person name="Carvalho G."/>
            <person name="Nielsen K.L."/>
            <person name="Barreto Crespo M.T."/>
            <person name="Stensballe A."/>
            <person name="Nielsen J.L."/>
        </authorList>
    </citation>
    <scope>NUCLEOTIDE SEQUENCE [LARGE SCALE GENOMIC DNA]</scope>
    <source>
        <strain evidence="1 2">I11</strain>
    </source>
</reference>
<sequence length="141" mass="15115">MTESRTGLRRLVRELRQADAIHGATPNAVDFEVTIGGRQRRVMYACDVPDSAPAERRCTRVEAAPGAALPAPASGAPVIGRLRNGTLADPVFSYTPDAIAPRHVEVRIRVPSSGERSRSGGPVHDVVLHDGAYLRNQDLVG</sequence>
<dbReference type="Proteomes" id="UP000005143">
    <property type="component" value="Unassembled WGS sequence"/>
</dbReference>
<protein>
    <submittedName>
        <fullName evidence="1">Uncharacterized protein</fullName>
    </submittedName>
</protein>
<dbReference type="EMBL" id="AGUD01000057">
    <property type="protein sequence ID" value="EHN11904.1"/>
    <property type="molecule type" value="Genomic_DNA"/>
</dbReference>
<accession>H0E338</accession>
<evidence type="ECO:0000313" key="1">
    <source>
        <dbReference type="EMBL" id="EHN11904.1"/>
    </source>
</evidence>
<comment type="caution">
    <text evidence="1">The sequence shown here is derived from an EMBL/GenBank/DDBJ whole genome shotgun (WGS) entry which is preliminary data.</text>
</comment>
<organism evidence="1 2">
    <name type="scientific">Patulibacter medicamentivorans</name>
    <dbReference type="NCBI Taxonomy" id="1097667"/>
    <lineage>
        <taxon>Bacteria</taxon>
        <taxon>Bacillati</taxon>
        <taxon>Actinomycetota</taxon>
        <taxon>Thermoleophilia</taxon>
        <taxon>Solirubrobacterales</taxon>
        <taxon>Patulibacteraceae</taxon>
        <taxon>Patulibacter</taxon>
    </lineage>
</organism>